<name>A0A1W2BQL7_9HYPH</name>
<dbReference type="CDD" id="cd00198">
    <property type="entry name" value="vWFA"/>
    <property type="match status" value="1"/>
</dbReference>
<proteinExistence type="predicted"/>
<reference evidence="1 2" key="1">
    <citation type="submission" date="2017-04" db="EMBL/GenBank/DDBJ databases">
        <authorList>
            <person name="Afonso C.L."/>
            <person name="Miller P.J."/>
            <person name="Scott M.A."/>
            <person name="Spackman E."/>
            <person name="Goraichik I."/>
            <person name="Dimitrov K.M."/>
            <person name="Suarez D.L."/>
            <person name="Swayne D.E."/>
        </authorList>
    </citation>
    <scope>NUCLEOTIDE SEQUENCE [LARGE SCALE GENOMIC DNA]</scope>
    <source>
        <strain evidence="1 2">CGMCC 1.10972</strain>
    </source>
</reference>
<dbReference type="AlphaFoldDB" id="A0A1W2BQL7"/>
<protein>
    <submittedName>
        <fullName evidence="1">Ca-activated chloride channel family protein</fullName>
    </submittedName>
</protein>
<gene>
    <name evidence="1" type="ORF">SAMN06297251_10767</name>
</gene>
<organism evidence="1 2">
    <name type="scientific">Fulvimarina manganoxydans</name>
    <dbReference type="NCBI Taxonomy" id="937218"/>
    <lineage>
        <taxon>Bacteria</taxon>
        <taxon>Pseudomonadati</taxon>
        <taxon>Pseudomonadota</taxon>
        <taxon>Alphaproteobacteria</taxon>
        <taxon>Hyphomicrobiales</taxon>
        <taxon>Aurantimonadaceae</taxon>
        <taxon>Fulvimarina</taxon>
    </lineage>
</organism>
<evidence type="ECO:0000313" key="2">
    <source>
        <dbReference type="Proteomes" id="UP000192656"/>
    </source>
</evidence>
<dbReference type="STRING" id="937218.SAMN06297251_10767"/>
<sequence length="312" mass="32768">MMDGASQFATTMLLRPWWLLALLALALLSYLALRRVRGLGAWEQAFDPALLAAMERFGHVVPGAARRIFWPVAVAAIAILALSGPARRIADPDTFRNLDGIVLAIDLSRSIAEGGSLDDAQAAAQMILQLSAGRPVAMIVYAGEAYVASAFTLDALALSPVLAVLDGEIVPNAGSRSDRALDLAATLFSEAGILSGDVVLVTDGDHLTPQAFDAAAQLAAANIRVNGFLVEPTARHGDMPAPDRDGLERLTRLGDGSLGNAADPAPLADTIGKRAASALAKGETAALFFRDYGRYLLVLALFPALALFRRAT</sequence>
<dbReference type="InterPro" id="IPR036465">
    <property type="entry name" value="vWFA_dom_sf"/>
</dbReference>
<keyword evidence="2" id="KW-1185">Reference proteome</keyword>
<dbReference type="Gene3D" id="3.40.50.410">
    <property type="entry name" value="von Willebrand factor, type A domain"/>
    <property type="match status" value="1"/>
</dbReference>
<dbReference type="EMBL" id="FWXR01000007">
    <property type="protein sequence ID" value="SMC75247.1"/>
    <property type="molecule type" value="Genomic_DNA"/>
</dbReference>
<dbReference type="Proteomes" id="UP000192656">
    <property type="component" value="Unassembled WGS sequence"/>
</dbReference>
<dbReference type="SUPFAM" id="SSF53300">
    <property type="entry name" value="vWA-like"/>
    <property type="match status" value="1"/>
</dbReference>
<evidence type="ECO:0000313" key="1">
    <source>
        <dbReference type="EMBL" id="SMC75247.1"/>
    </source>
</evidence>
<dbReference type="RefSeq" id="WP_244556882.1">
    <property type="nucleotide sequence ID" value="NZ_FWXR01000007.1"/>
</dbReference>
<accession>A0A1W2BQL7</accession>